<dbReference type="InterPro" id="IPR036388">
    <property type="entry name" value="WH-like_DNA-bd_sf"/>
</dbReference>
<keyword evidence="1" id="KW-0805">Transcription regulation</keyword>
<dbReference type="PROSITE" id="PS51118">
    <property type="entry name" value="HTH_HXLR"/>
    <property type="match status" value="1"/>
</dbReference>
<dbReference type="InterPro" id="IPR036390">
    <property type="entry name" value="WH_DNA-bd_sf"/>
</dbReference>
<dbReference type="Gene3D" id="1.10.10.10">
    <property type="entry name" value="Winged helix-like DNA-binding domain superfamily/Winged helix DNA-binding domain"/>
    <property type="match status" value="1"/>
</dbReference>
<proteinExistence type="predicted"/>
<dbReference type="Proteomes" id="UP000065511">
    <property type="component" value="Chromosome"/>
</dbReference>
<organism evidence="5 6">
    <name type="scientific">Enterococcus silesiacus</name>
    <dbReference type="NCBI Taxonomy" id="332949"/>
    <lineage>
        <taxon>Bacteria</taxon>
        <taxon>Bacillati</taxon>
        <taxon>Bacillota</taxon>
        <taxon>Bacilli</taxon>
        <taxon>Lactobacillales</taxon>
        <taxon>Enterococcaceae</taxon>
        <taxon>Enterococcus</taxon>
    </lineage>
</organism>
<evidence type="ECO:0000313" key="6">
    <source>
        <dbReference type="Proteomes" id="UP000065511"/>
    </source>
</evidence>
<accession>A0ABM5W4K2</accession>
<gene>
    <name evidence="5" type="ORF">ATZ33_00700</name>
</gene>
<evidence type="ECO:0000256" key="2">
    <source>
        <dbReference type="ARBA" id="ARBA00023125"/>
    </source>
</evidence>
<sequence length="120" mass="14181">MKTGKENKCTVKDYGFENIEQLLTMIGGKWKIQIIYHLSENHNIRYGQLKRKIPEVSHKILSAQLKDLEKDGLISRTEHDEIIPRVEYLLTELGRSLLPIYEVFGNWCEENRNLLELRQK</sequence>
<dbReference type="RefSeq" id="WP_071876739.1">
    <property type="nucleotide sequence ID" value="NZ_JXLC01000004.1"/>
</dbReference>
<keyword evidence="6" id="KW-1185">Reference proteome</keyword>
<dbReference type="InterPro" id="IPR002577">
    <property type="entry name" value="HTH_HxlR"/>
</dbReference>
<dbReference type="PANTHER" id="PTHR33204">
    <property type="entry name" value="TRANSCRIPTIONAL REGULATOR, MARR FAMILY"/>
    <property type="match status" value="1"/>
</dbReference>
<name>A0ABM5W4K2_9ENTE</name>
<reference evidence="5 6" key="1">
    <citation type="submission" date="2015-12" db="EMBL/GenBank/DDBJ databases">
        <authorList>
            <person name="Lauer A."/>
            <person name="Humrighouse B."/>
            <person name="Loparev V."/>
            <person name="Shewmaker P.L."/>
            <person name="Whitney A.M."/>
            <person name="McLaughlin R.W."/>
        </authorList>
    </citation>
    <scope>NUCLEOTIDE SEQUENCE [LARGE SCALE GENOMIC DNA]</scope>
    <source>
        <strain evidence="5 6">LMG 23085</strain>
    </source>
</reference>
<dbReference type="Pfam" id="PF01638">
    <property type="entry name" value="HxlR"/>
    <property type="match status" value="1"/>
</dbReference>
<feature type="domain" description="HTH hxlR-type" evidence="4">
    <location>
        <begin position="9"/>
        <end position="116"/>
    </location>
</feature>
<evidence type="ECO:0000313" key="5">
    <source>
        <dbReference type="EMBL" id="ALR99950.1"/>
    </source>
</evidence>
<evidence type="ECO:0000259" key="4">
    <source>
        <dbReference type="PROSITE" id="PS51118"/>
    </source>
</evidence>
<keyword evidence="2" id="KW-0238">DNA-binding</keyword>
<evidence type="ECO:0000256" key="3">
    <source>
        <dbReference type="ARBA" id="ARBA00023163"/>
    </source>
</evidence>
<keyword evidence="3" id="KW-0804">Transcription</keyword>
<dbReference type="SUPFAM" id="SSF46785">
    <property type="entry name" value="Winged helix' DNA-binding domain"/>
    <property type="match status" value="1"/>
</dbReference>
<dbReference type="EMBL" id="CP013614">
    <property type="protein sequence ID" value="ALR99950.1"/>
    <property type="molecule type" value="Genomic_DNA"/>
</dbReference>
<evidence type="ECO:0000256" key="1">
    <source>
        <dbReference type="ARBA" id="ARBA00023015"/>
    </source>
</evidence>
<protein>
    <submittedName>
        <fullName evidence="5">HxlR family transcriptional regulator</fullName>
    </submittedName>
</protein>
<dbReference type="PANTHER" id="PTHR33204:SF29">
    <property type="entry name" value="TRANSCRIPTIONAL REGULATOR"/>
    <property type="match status" value="1"/>
</dbReference>